<evidence type="ECO:0000313" key="1">
    <source>
        <dbReference type="EMBL" id="CAB4550624.1"/>
    </source>
</evidence>
<accession>A0A6J6CHB9</accession>
<dbReference type="AlphaFoldDB" id="A0A6J6CHB9"/>
<protein>
    <submittedName>
        <fullName evidence="1">Unannotated protein</fullName>
    </submittedName>
</protein>
<name>A0A6J6CHB9_9ZZZZ</name>
<gene>
    <name evidence="1" type="ORF">UFOPK1440_01115</name>
</gene>
<reference evidence="1" key="1">
    <citation type="submission" date="2020-05" db="EMBL/GenBank/DDBJ databases">
        <authorList>
            <person name="Chiriac C."/>
            <person name="Salcher M."/>
            <person name="Ghai R."/>
            <person name="Kavagutti S V."/>
        </authorList>
    </citation>
    <scope>NUCLEOTIDE SEQUENCE</scope>
</reference>
<proteinExistence type="predicted"/>
<organism evidence="1">
    <name type="scientific">freshwater metagenome</name>
    <dbReference type="NCBI Taxonomy" id="449393"/>
    <lineage>
        <taxon>unclassified sequences</taxon>
        <taxon>metagenomes</taxon>
        <taxon>ecological metagenomes</taxon>
    </lineage>
</organism>
<dbReference type="InterPro" id="IPR007485">
    <property type="entry name" value="LPS_assembly_LptE"/>
</dbReference>
<dbReference type="GO" id="GO:0019867">
    <property type="term" value="C:outer membrane"/>
    <property type="evidence" value="ECO:0007669"/>
    <property type="project" value="InterPro"/>
</dbReference>
<dbReference type="EMBL" id="CAEZSP010000085">
    <property type="protein sequence ID" value="CAB4550624.1"/>
    <property type="molecule type" value="Genomic_DNA"/>
</dbReference>
<sequence>MIPDNVKTVKIGFIDNRARYVNPQLAPMLTDKILQKIIGQTKLTRTNSDDAHYQIFATITNYDPSQTVGVSGQSAASNRLTVTVHVVLKKTLENKELEFDVSRNFDFSANLTLNQAESQLMDEIIRSITDDIFNQIFSNW</sequence>
<dbReference type="GO" id="GO:0043165">
    <property type="term" value="P:Gram-negative-bacterium-type cell outer membrane assembly"/>
    <property type="evidence" value="ECO:0007669"/>
    <property type="project" value="InterPro"/>
</dbReference>
<dbReference type="Pfam" id="PF04390">
    <property type="entry name" value="LptE"/>
    <property type="match status" value="1"/>
</dbReference>